<dbReference type="PROSITE" id="PS50225">
    <property type="entry name" value="SOCS"/>
    <property type="match status" value="1"/>
</dbReference>
<proteinExistence type="predicted"/>
<dbReference type="CDD" id="cd03716">
    <property type="entry name" value="SOCS_ASB_like"/>
    <property type="match status" value="1"/>
</dbReference>
<evidence type="ECO:0000313" key="3">
    <source>
        <dbReference type="Proteomes" id="UP000276133"/>
    </source>
</evidence>
<sequence length="422" mass="50176">MSQDKRKHAVLNRRLNFLNADEDVEIKNKRCRMAPDDLNECFRLELSKSISIKNVSLNLKSNFDSSDKICKNLNSIDLEDLQTSQNDTEILKIDRSNFLKYNLSHLNLIKKDTLVFLMEKNFANGIKCPFDVFAYTRLVKMPSPNSNDNNFYNFSVVRKISKLLTHYQNNPLHGKFLRDNSLLPCTVGMFLMPFYFDIFSIRELNEFSPIEIDMILNLKKNYQTQVFLNYDSLISNYKDNILWNCLVIYKYKLDDSTKFGSSRIEYLNYFLAMMYTLYHLEYVIYYTQSSSHEENQVLKKHITRALELNEMILLLFEAYILAGLFTQRDYVEYERFVNKQIDCPMDHNAYNLEKNYYQNTLSMIRENSEKVFPLRLTNLCRIKIKNSMKEYNRKNVSKLPLSKDIKKFILFENELTKNLSIF</sequence>
<dbReference type="OrthoDB" id="10158030at2759"/>
<dbReference type="Proteomes" id="UP000276133">
    <property type="component" value="Unassembled WGS sequence"/>
</dbReference>
<dbReference type="Pfam" id="PF07525">
    <property type="entry name" value="SOCS_box"/>
    <property type="match status" value="1"/>
</dbReference>
<dbReference type="AlphaFoldDB" id="A0A3M7S976"/>
<keyword evidence="3" id="KW-1185">Reference proteome</keyword>
<dbReference type="Gene3D" id="1.10.750.20">
    <property type="entry name" value="SOCS box"/>
    <property type="match status" value="1"/>
</dbReference>
<reference evidence="2 3" key="1">
    <citation type="journal article" date="2018" name="Sci. Rep.">
        <title>Genomic signatures of local adaptation to the degree of environmental predictability in rotifers.</title>
        <authorList>
            <person name="Franch-Gras L."/>
            <person name="Hahn C."/>
            <person name="Garcia-Roger E.M."/>
            <person name="Carmona M.J."/>
            <person name="Serra M."/>
            <person name="Gomez A."/>
        </authorList>
    </citation>
    <scope>NUCLEOTIDE SEQUENCE [LARGE SCALE GENOMIC DNA]</scope>
    <source>
        <strain evidence="2">HYR1</strain>
    </source>
</reference>
<evidence type="ECO:0000259" key="1">
    <source>
        <dbReference type="PROSITE" id="PS50225"/>
    </source>
</evidence>
<dbReference type="InterPro" id="IPR001496">
    <property type="entry name" value="SOCS_box"/>
</dbReference>
<organism evidence="2 3">
    <name type="scientific">Brachionus plicatilis</name>
    <name type="common">Marine rotifer</name>
    <name type="synonym">Brachionus muelleri</name>
    <dbReference type="NCBI Taxonomy" id="10195"/>
    <lineage>
        <taxon>Eukaryota</taxon>
        <taxon>Metazoa</taxon>
        <taxon>Spiralia</taxon>
        <taxon>Gnathifera</taxon>
        <taxon>Rotifera</taxon>
        <taxon>Eurotatoria</taxon>
        <taxon>Monogononta</taxon>
        <taxon>Pseudotrocha</taxon>
        <taxon>Ploima</taxon>
        <taxon>Brachionidae</taxon>
        <taxon>Brachionus</taxon>
    </lineage>
</organism>
<protein>
    <recommendedName>
        <fullName evidence="1">SOCS box domain-containing protein</fullName>
    </recommendedName>
</protein>
<evidence type="ECO:0000313" key="2">
    <source>
        <dbReference type="EMBL" id="RNA32321.1"/>
    </source>
</evidence>
<comment type="caution">
    <text evidence="2">The sequence shown here is derived from an EMBL/GenBank/DDBJ whole genome shotgun (WGS) entry which is preliminary data.</text>
</comment>
<feature type="domain" description="SOCS box" evidence="1">
    <location>
        <begin position="376"/>
        <end position="409"/>
    </location>
</feature>
<gene>
    <name evidence="2" type="ORF">BpHYR1_012252</name>
</gene>
<accession>A0A3M7S976</accession>
<dbReference type="EMBL" id="REGN01001817">
    <property type="protein sequence ID" value="RNA32321.1"/>
    <property type="molecule type" value="Genomic_DNA"/>
</dbReference>
<name>A0A3M7S976_BRAPC</name>